<dbReference type="Pfam" id="PF00754">
    <property type="entry name" value="F5_F8_type_C"/>
    <property type="match status" value="1"/>
</dbReference>
<dbReference type="eggNOG" id="KOG2649">
    <property type="taxonomic scope" value="Eukaryota"/>
</dbReference>
<dbReference type="STRING" id="45351.A7S6F7"/>
<protein>
    <recommendedName>
        <fullName evidence="1">F5/8 type C domain-containing protein</fullName>
    </recommendedName>
</protein>
<dbReference type="EMBL" id="DS469587">
    <property type="protein sequence ID" value="EDO40741.1"/>
    <property type="molecule type" value="Genomic_DNA"/>
</dbReference>
<dbReference type="AlphaFoldDB" id="A7S6F7"/>
<name>A7S6F7_NEMVE</name>
<dbReference type="PANTHER" id="PTHR24543">
    <property type="entry name" value="MULTICOPPER OXIDASE-RELATED"/>
    <property type="match status" value="1"/>
</dbReference>
<proteinExistence type="predicted"/>
<feature type="non-terminal residue" evidence="2">
    <location>
        <position position="1"/>
    </location>
</feature>
<feature type="domain" description="F5/8 type C" evidence="1">
    <location>
        <begin position="1"/>
        <end position="152"/>
    </location>
</feature>
<keyword evidence="3" id="KW-1185">Reference proteome</keyword>
<evidence type="ECO:0000313" key="3">
    <source>
        <dbReference type="Proteomes" id="UP000001593"/>
    </source>
</evidence>
<evidence type="ECO:0000259" key="1">
    <source>
        <dbReference type="PROSITE" id="PS50022"/>
    </source>
</evidence>
<evidence type="ECO:0000313" key="2">
    <source>
        <dbReference type="EMBL" id="EDO40741.1"/>
    </source>
</evidence>
<dbReference type="InterPro" id="IPR008979">
    <property type="entry name" value="Galactose-bd-like_sf"/>
</dbReference>
<dbReference type="Gene3D" id="2.60.120.260">
    <property type="entry name" value="Galactose-binding domain-like"/>
    <property type="match status" value="1"/>
</dbReference>
<dbReference type="InParanoid" id="A7S6F7"/>
<dbReference type="SUPFAM" id="SSF49785">
    <property type="entry name" value="Galactose-binding domain-like"/>
    <property type="match status" value="1"/>
</dbReference>
<dbReference type="PhylomeDB" id="A7S6F7"/>
<dbReference type="HOGENOM" id="CLU_030066_1_2_1"/>
<dbReference type="Proteomes" id="UP000001593">
    <property type="component" value="Unassembled WGS sequence"/>
</dbReference>
<dbReference type="InterPro" id="IPR000421">
    <property type="entry name" value="FA58C"/>
</dbReference>
<dbReference type="PROSITE" id="PS50022">
    <property type="entry name" value="FA58C_3"/>
    <property type="match status" value="1"/>
</dbReference>
<accession>A7S6F7</accession>
<sequence length="155" mass="16913">PLGLSNGVIPDTGIRVSSVQDRYHTGGQARLGNLKHGKQGGAWCPKKSDAKQYMEVDLGGTATIMQVNVQLEANSSSRCSNISLVLWANPVMLDKTGSVCTTMYSMIVFEGNTDNNTVVLRSLSEPVEARFVRFQPKTWRNTIAMRAEVYGNFAG</sequence>
<gene>
    <name evidence="2" type="ORF">NEMVEDRAFT_v1g64724</name>
</gene>
<dbReference type="SMART" id="SM00231">
    <property type="entry name" value="FA58C"/>
    <property type="match status" value="1"/>
</dbReference>
<dbReference type="PANTHER" id="PTHR24543:SF291">
    <property type="entry name" value="SMOKE ALARM, ISOFORM D"/>
    <property type="match status" value="1"/>
</dbReference>
<organism evidence="2 3">
    <name type="scientific">Nematostella vectensis</name>
    <name type="common">Starlet sea anemone</name>
    <dbReference type="NCBI Taxonomy" id="45351"/>
    <lineage>
        <taxon>Eukaryota</taxon>
        <taxon>Metazoa</taxon>
        <taxon>Cnidaria</taxon>
        <taxon>Anthozoa</taxon>
        <taxon>Hexacorallia</taxon>
        <taxon>Actiniaria</taxon>
        <taxon>Edwardsiidae</taxon>
        <taxon>Nematostella</taxon>
    </lineage>
</organism>
<reference evidence="2 3" key="1">
    <citation type="journal article" date="2007" name="Science">
        <title>Sea anemone genome reveals ancestral eumetazoan gene repertoire and genomic organization.</title>
        <authorList>
            <person name="Putnam N.H."/>
            <person name="Srivastava M."/>
            <person name="Hellsten U."/>
            <person name="Dirks B."/>
            <person name="Chapman J."/>
            <person name="Salamov A."/>
            <person name="Terry A."/>
            <person name="Shapiro H."/>
            <person name="Lindquist E."/>
            <person name="Kapitonov V.V."/>
            <person name="Jurka J."/>
            <person name="Genikhovich G."/>
            <person name="Grigoriev I.V."/>
            <person name="Lucas S.M."/>
            <person name="Steele R.E."/>
            <person name="Finnerty J.R."/>
            <person name="Technau U."/>
            <person name="Martindale M.Q."/>
            <person name="Rokhsar D.S."/>
        </authorList>
    </citation>
    <scope>NUCLEOTIDE SEQUENCE [LARGE SCALE GENOMIC DNA]</scope>
    <source>
        <strain evidence="3">CH2 X CH6</strain>
    </source>
</reference>
<feature type="non-terminal residue" evidence="2">
    <location>
        <position position="155"/>
    </location>
</feature>